<dbReference type="Proteomes" id="UP000008281">
    <property type="component" value="Unassembled WGS sequence"/>
</dbReference>
<reference evidence="2" key="1">
    <citation type="submission" date="2007-07" db="EMBL/GenBank/DDBJ databases">
        <title>PCAP assembly of the Caenorhabditis remanei genome.</title>
        <authorList>
            <consortium name="The Caenorhabditis remanei Sequencing Consortium"/>
            <person name="Wilson R.K."/>
        </authorList>
    </citation>
    <scope>NUCLEOTIDE SEQUENCE [LARGE SCALE GENOMIC DNA]</scope>
    <source>
        <strain evidence="2">PB4641</strain>
    </source>
</reference>
<dbReference type="eggNOG" id="KOG1473">
    <property type="taxonomic scope" value="Eukaryota"/>
</dbReference>
<dbReference type="OMA" id="IMISEHM"/>
<evidence type="ECO:0000256" key="1">
    <source>
        <dbReference type="SAM" id="MobiDB-lite"/>
    </source>
</evidence>
<sequence>MRRVVAEEAIGAHDEDDQPPIIPRYDPAHSDAQIPSRTQVVRQIYTAGPQQIVRTIPATSKNVIYLKSTDGGTQKMMVRAATGKPSSDQQIYRQNSDFQPGTVLPGGTRVVAVRPGNIQNVRQVYNPGNGGANGGSTRFVRVQNATIANSRPVEQPPIVRRVVQQRPMDTYQDQDQNVSTGQQQPRYIIQGANTQQKMPRTMVPRGGLTMQMVQQQQQQQQHTDHRRLMAGRQRQKVTTYRDFMASRGYLDSPKFMMQPKPTFLPFEFNEEEEREINEAIAREEEWMRLEEENKIGGYDSRSYGTSPNDGNRAPPYVSNLLPSSNDTPDDKVIKQVLDVMFSQVCRWDRQYGWSKTHMKRARQKNETEKTQLRKVRLSQREVLISEHMDRLKKEINKRRTKIENEAEQQCGLLTPWRKSRSRPHRSEYTTEN</sequence>
<dbReference type="InParanoid" id="E3MHN1"/>
<feature type="region of interest" description="Disordered" evidence="1">
    <location>
        <begin position="296"/>
        <end position="329"/>
    </location>
</feature>
<dbReference type="OrthoDB" id="5877180at2759"/>
<dbReference type="STRING" id="31234.E3MHN1"/>
<dbReference type="AlphaFoldDB" id="E3MHN1"/>
<organism evidence="3">
    <name type="scientific">Caenorhabditis remanei</name>
    <name type="common">Caenorhabditis vulgaris</name>
    <dbReference type="NCBI Taxonomy" id="31234"/>
    <lineage>
        <taxon>Eukaryota</taxon>
        <taxon>Metazoa</taxon>
        <taxon>Ecdysozoa</taxon>
        <taxon>Nematoda</taxon>
        <taxon>Chromadorea</taxon>
        <taxon>Rhabditida</taxon>
        <taxon>Rhabditina</taxon>
        <taxon>Rhabditomorpha</taxon>
        <taxon>Rhabditoidea</taxon>
        <taxon>Rhabditidae</taxon>
        <taxon>Peloderinae</taxon>
        <taxon>Caenorhabditis</taxon>
    </lineage>
</organism>
<gene>
    <name evidence="2" type="ORF">CRE_24963</name>
</gene>
<feature type="region of interest" description="Disordered" evidence="1">
    <location>
        <begin position="406"/>
        <end position="432"/>
    </location>
</feature>
<evidence type="ECO:0000313" key="2">
    <source>
        <dbReference type="EMBL" id="EFP02247.1"/>
    </source>
</evidence>
<dbReference type="eggNOG" id="KOG1632">
    <property type="taxonomic scope" value="Eukaryota"/>
</dbReference>
<dbReference type="EMBL" id="DS268446">
    <property type="protein sequence ID" value="EFP02247.1"/>
    <property type="molecule type" value="Genomic_DNA"/>
</dbReference>
<name>E3MHN1_CAERE</name>
<evidence type="ECO:0000313" key="3">
    <source>
        <dbReference type="Proteomes" id="UP000008281"/>
    </source>
</evidence>
<protein>
    <submittedName>
        <fullName evidence="2">Uncharacterized protein</fullName>
    </submittedName>
</protein>
<keyword evidence="3" id="KW-1185">Reference proteome</keyword>
<accession>E3MHN1</accession>
<proteinExistence type="predicted"/>
<dbReference type="HOGENOM" id="CLU_018789_0_0_1"/>